<sequence length="239" mass="26369">MALFRVTTSRLQDAQKQIIPQVSAVLRAMSNTSTDLKAVLATKIPKEQEKIKKFRKQHGNTKVGEVTVDMMYGGMRGIKGLICETSVLDPDEGIRFRGLSIPECQKLLPKADGGSEPLPEGLFWLLVTGDVPTDAQVKAISKEWAERAELPPHVVSLLNNVPNTVHPMSQFAAAVTVLNSESKFVKAYSSGVHKTKYWEYTYEDSMDLIAKLPVIAATIYRNTYKDGSGIGAIDTSKDW</sequence>
<dbReference type="InterPro" id="IPR036969">
    <property type="entry name" value="Citrate_synthase_sf"/>
</dbReference>
<comment type="caution">
    <text evidence="1">The sequence shown here is derived from an EMBL/GenBank/DDBJ whole genome shotgun (WGS) entry which is preliminary data.</text>
</comment>
<gene>
    <name evidence="1" type="ORF">QE152_g36933</name>
</gene>
<proteinExistence type="predicted"/>
<dbReference type="EMBL" id="JASPKY010000685">
    <property type="protein sequence ID" value="KAK9686767.1"/>
    <property type="molecule type" value="Genomic_DNA"/>
</dbReference>
<dbReference type="PANTHER" id="PTHR11739:SF8">
    <property type="entry name" value="CITRATE SYNTHASE, MITOCHONDRIAL"/>
    <property type="match status" value="1"/>
</dbReference>
<organism evidence="1 2">
    <name type="scientific">Popillia japonica</name>
    <name type="common">Japanese beetle</name>
    <dbReference type="NCBI Taxonomy" id="7064"/>
    <lineage>
        <taxon>Eukaryota</taxon>
        <taxon>Metazoa</taxon>
        <taxon>Ecdysozoa</taxon>
        <taxon>Arthropoda</taxon>
        <taxon>Hexapoda</taxon>
        <taxon>Insecta</taxon>
        <taxon>Pterygota</taxon>
        <taxon>Neoptera</taxon>
        <taxon>Endopterygota</taxon>
        <taxon>Coleoptera</taxon>
        <taxon>Polyphaga</taxon>
        <taxon>Scarabaeiformia</taxon>
        <taxon>Scarabaeidae</taxon>
        <taxon>Rutelinae</taxon>
        <taxon>Popillia</taxon>
    </lineage>
</organism>
<name>A0AAW1IBA7_POPJA</name>
<dbReference type="GO" id="GO:0005975">
    <property type="term" value="P:carbohydrate metabolic process"/>
    <property type="evidence" value="ECO:0007669"/>
    <property type="project" value="TreeGrafter"/>
</dbReference>
<evidence type="ECO:0000313" key="1">
    <source>
        <dbReference type="EMBL" id="KAK9686767.1"/>
    </source>
</evidence>
<dbReference type="PANTHER" id="PTHR11739">
    <property type="entry name" value="CITRATE SYNTHASE"/>
    <property type="match status" value="1"/>
</dbReference>
<evidence type="ECO:0000313" key="2">
    <source>
        <dbReference type="Proteomes" id="UP001458880"/>
    </source>
</evidence>
<dbReference type="InterPro" id="IPR016142">
    <property type="entry name" value="Citrate_synth-like_lrg_a-sub"/>
</dbReference>
<dbReference type="Pfam" id="PF00285">
    <property type="entry name" value="Citrate_synt"/>
    <property type="match status" value="1"/>
</dbReference>
<dbReference type="SUPFAM" id="SSF48256">
    <property type="entry name" value="Citrate synthase"/>
    <property type="match status" value="1"/>
</dbReference>
<dbReference type="Gene3D" id="1.10.580.10">
    <property type="entry name" value="Citrate Synthase, domain 1"/>
    <property type="match status" value="1"/>
</dbReference>
<dbReference type="GO" id="GO:0005759">
    <property type="term" value="C:mitochondrial matrix"/>
    <property type="evidence" value="ECO:0007669"/>
    <property type="project" value="TreeGrafter"/>
</dbReference>
<dbReference type="GO" id="GO:0046912">
    <property type="term" value="F:acyltransferase activity, acyl groups converted into alkyl on transfer"/>
    <property type="evidence" value="ECO:0007669"/>
    <property type="project" value="InterPro"/>
</dbReference>
<reference evidence="1 2" key="1">
    <citation type="journal article" date="2024" name="BMC Genomics">
        <title>De novo assembly and annotation of Popillia japonica's genome with initial clues to its potential as an invasive pest.</title>
        <authorList>
            <person name="Cucini C."/>
            <person name="Boschi S."/>
            <person name="Funari R."/>
            <person name="Cardaioli E."/>
            <person name="Iannotti N."/>
            <person name="Marturano G."/>
            <person name="Paoli F."/>
            <person name="Bruttini M."/>
            <person name="Carapelli A."/>
            <person name="Frati F."/>
            <person name="Nardi F."/>
        </authorList>
    </citation>
    <scope>NUCLEOTIDE SEQUENCE [LARGE SCALE GENOMIC DNA]</scope>
    <source>
        <strain evidence="1">DMR45628</strain>
    </source>
</reference>
<dbReference type="InterPro" id="IPR002020">
    <property type="entry name" value="Citrate_synthase"/>
</dbReference>
<accession>A0AAW1IBA7</accession>
<dbReference type="GO" id="GO:0006099">
    <property type="term" value="P:tricarboxylic acid cycle"/>
    <property type="evidence" value="ECO:0007669"/>
    <property type="project" value="TreeGrafter"/>
</dbReference>
<dbReference type="Proteomes" id="UP001458880">
    <property type="component" value="Unassembled WGS sequence"/>
</dbReference>
<dbReference type="AlphaFoldDB" id="A0AAW1IBA7"/>
<keyword evidence="2" id="KW-1185">Reference proteome</keyword>
<protein>
    <submittedName>
        <fullName evidence="1">Citrate synthase, C-terminal domain</fullName>
    </submittedName>
</protein>